<name>A0A915KK47_ROMCU</name>
<proteinExistence type="predicted"/>
<evidence type="ECO:0000313" key="3">
    <source>
        <dbReference type="WBParaSite" id="nRc.2.0.1.t38802-RA"/>
    </source>
</evidence>
<protein>
    <submittedName>
        <fullName evidence="3">Uncharacterized protein</fullName>
    </submittedName>
</protein>
<feature type="region of interest" description="Disordered" evidence="1">
    <location>
        <begin position="43"/>
        <end position="67"/>
    </location>
</feature>
<dbReference type="Proteomes" id="UP000887565">
    <property type="component" value="Unplaced"/>
</dbReference>
<dbReference type="AlphaFoldDB" id="A0A915KK47"/>
<sequence>VISIIAFAQTVASSKSIFDKSLAYVDLSDNLVKGIEKVGGQEANTGTKKLGRNDKESTMAGHPTHSTPCTTVYSEQALLEENAI</sequence>
<accession>A0A915KK47</accession>
<evidence type="ECO:0000256" key="1">
    <source>
        <dbReference type="SAM" id="MobiDB-lite"/>
    </source>
</evidence>
<organism evidence="2 3">
    <name type="scientific">Romanomermis culicivorax</name>
    <name type="common">Nematode worm</name>
    <dbReference type="NCBI Taxonomy" id="13658"/>
    <lineage>
        <taxon>Eukaryota</taxon>
        <taxon>Metazoa</taxon>
        <taxon>Ecdysozoa</taxon>
        <taxon>Nematoda</taxon>
        <taxon>Enoplea</taxon>
        <taxon>Dorylaimia</taxon>
        <taxon>Mermithida</taxon>
        <taxon>Mermithoidea</taxon>
        <taxon>Mermithidae</taxon>
        <taxon>Romanomermis</taxon>
    </lineage>
</organism>
<evidence type="ECO:0000313" key="2">
    <source>
        <dbReference type="Proteomes" id="UP000887565"/>
    </source>
</evidence>
<keyword evidence="2" id="KW-1185">Reference proteome</keyword>
<reference evidence="3" key="1">
    <citation type="submission" date="2022-11" db="UniProtKB">
        <authorList>
            <consortium name="WormBaseParasite"/>
        </authorList>
    </citation>
    <scope>IDENTIFICATION</scope>
</reference>
<dbReference type="WBParaSite" id="nRc.2.0.1.t38802-RA">
    <property type="protein sequence ID" value="nRc.2.0.1.t38802-RA"/>
    <property type="gene ID" value="nRc.2.0.1.g38802"/>
</dbReference>